<reference evidence="1" key="2">
    <citation type="journal article" date="2015" name="Data Brief">
        <title>Shoot transcriptome of the giant reed, Arundo donax.</title>
        <authorList>
            <person name="Barrero R.A."/>
            <person name="Guerrero F.D."/>
            <person name="Moolhuijzen P."/>
            <person name="Goolsby J.A."/>
            <person name="Tidwell J."/>
            <person name="Bellgard S.E."/>
            <person name="Bellgard M.I."/>
        </authorList>
    </citation>
    <scope>NUCLEOTIDE SEQUENCE</scope>
    <source>
        <tissue evidence="1">Shoot tissue taken approximately 20 cm above the soil surface</tissue>
    </source>
</reference>
<reference evidence="1" key="1">
    <citation type="submission" date="2014-09" db="EMBL/GenBank/DDBJ databases">
        <authorList>
            <person name="Magalhaes I.L.F."/>
            <person name="Oliveira U."/>
            <person name="Santos F.R."/>
            <person name="Vidigal T.H.D.A."/>
            <person name="Brescovit A.D."/>
            <person name="Santos A.J."/>
        </authorList>
    </citation>
    <scope>NUCLEOTIDE SEQUENCE</scope>
    <source>
        <tissue evidence="1">Shoot tissue taken approximately 20 cm above the soil surface</tissue>
    </source>
</reference>
<proteinExistence type="predicted"/>
<protein>
    <submittedName>
        <fullName evidence="1">Uncharacterized protein</fullName>
    </submittedName>
</protein>
<sequence length="58" mass="6531">MRRYMSSIPWRASTVSLLTSSTMAAWWTFSAGRGLFLVLMNSLALCPLSQTWQFLGPC</sequence>
<dbReference type="AlphaFoldDB" id="A0A0A9GLI0"/>
<organism evidence="1">
    <name type="scientific">Arundo donax</name>
    <name type="common">Giant reed</name>
    <name type="synonym">Donax arundinaceus</name>
    <dbReference type="NCBI Taxonomy" id="35708"/>
    <lineage>
        <taxon>Eukaryota</taxon>
        <taxon>Viridiplantae</taxon>
        <taxon>Streptophyta</taxon>
        <taxon>Embryophyta</taxon>
        <taxon>Tracheophyta</taxon>
        <taxon>Spermatophyta</taxon>
        <taxon>Magnoliopsida</taxon>
        <taxon>Liliopsida</taxon>
        <taxon>Poales</taxon>
        <taxon>Poaceae</taxon>
        <taxon>PACMAD clade</taxon>
        <taxon>Arundinoideae</taxon>
        <taxon>Arundineae</taxon>
        <taxon>Arundo</taxon>
    </lineage>
</organism>
<name>A0A0A9GLI0_ARUDO</name>
<dbReference type="EMBL" id="GBRH01173632">
    <property type="protein sequence ID" value="JAE24264.1"/>
    <property type="molecule type" value="Transcribed_RNA"/>
</dbReference>
<accession>A0A0A9GLI0</accession>
<evidence type="ECO:0000313" key="1">
    <source>
        <dbReference type="EMBL" id="JAE24264.1"/>
    </source>
</evidence>